<name>A0A1R0GLK9_9FUNG</name>
<protein>
    <recommendedName>
        <fullName evidence="2">Arrestin-like N-terminal domain-containing protein</fullName>
    </recommendedName>
</protein>
<gene>
    <name evidence="3" type="ORF">AYI68_g8200</name>
</gene>
<dbReference type="SUPFAM" id="SSF81296">
    <property type="entry name" value="E set domains"/>
    <property type="match status" value="1"/>
</dbReference>
<evidence type="ECO:0000256" key="1">
    <source>
        <dbReference type="SAM" id="MobiDB-lite"/>
    </source>
</evidence>
<dbReference type="InterPro" id="IPR011021">
    <property type="entry name" value="Arrestin-like_N"/>
</dbReference>
<proteinExistence type="predicted"/>
<dbReference type="Proteomes" id="UP000187455">
    <property type="component" value="Unassembled WGS sequence"/>
</dbReference>
<accession>A0A1R0GLK9</accession>
<feature type="region of interest" description="Disordered" evidence="1">
    <location>
        <begin position="472"/>
        <end position="519"/>
    </location>
</feature>
<sequence length="936" mass="105806">MKPKVNVTLDKYLLLSNPEGSDESDSPQHSLLIGNVKVYLDADTRLKSVTTCLVQIRSVMKNNQEISRSENVLITKSLFGYLLDEDKKPILFETGEHSFPFDMNIPTNIPPSTYSDSLFIFYRVRASVKRASFKRTISSSVPINVISYNSINASLNHGPSKLTSPIIKPRASTISCFYNKNSNSFENCLSTIEFEFEFPNLTLLRIKANKFFDKYQKKMVIDLNAMSFSPSSLTIDLILQEHYKIPEDVPTSNPKSVFTPNKVLFKSSITISDKFNLRPQPFNHGHKSLDIVRNQDACSEDFCPSGKFMYSTLSHLPTIPESPTLKVENKSMTHLHTSNSVHGTSDSSKPLFGSKAICPKCFNSKSSNDIDCLHMPWETDENSHFISTQVPLRVPHVVHHSALYDTDQTVSHSLIVSVNLLTIDDLKPKEYSKTMTKTIYIKVPSVRKPTKTDSLKTVYSSTISTPTLVLNRQLSRRRRSQPRSLLSVSSSDASNSLKQKDSQSDCNQPDSPHYSLRISGDTCKSSFTPRKDIEYSQIYSLVNEVSPTNAIALPVLVRSSSVDKSIHFSPSKRFKPPSVEARKVFKKVSYSSYSTELIENNIKRAQAVSFCEKSVEKESLVPNSPNPPFKKPPIKLELTKSRLFRVRDQIKSHRPLVSQTIGSGIYNSESLTENHPQKQKSFLVGPSSAVLNLKANIHIINKSISRNREYTRSARISRCRPFSQNIPASKFQKPTNFYNLKSKTTDFTAIKRSSCNIHPKALQDDQPTFKPSSCEKTETRIKSLKVKKDSDQNNNNHHGFRKLNTDHPWPQRFDPDKTCTETTIQECPGEYLTLKELFSSSPNLNLEFDISNNNYSSTSTSGISKKTSNMSLMTAINLPQSKPKHEHSKFHKLIPGSKNRQQYPVEFKYSCRLTTIFPDTQDSITEEGYVLLSINM</sequence>
<feature type="compositionally biased region" description="Low complexity" evidence="1">
    <location>
        <begin position="482"/>
        <end position="497"/>
    </location>
</feature>
<organism evidence="3 4">
    <name type="scientific">Smittium mucronatum</name>
    <dbReference type="NCBI Taxonomy" id="133383"/>
    <lineage>
        <taxon>Eukaryota</taxon>
        <taxon>Fungi</taxon>
        <taxon>Fungi incertae sedis</taxon>
        <taxon>Zoopagomycota</taxon>
        <taxon>Kickxellomycotina</taxon>
        <taxon>Harpellomycetes</taxon>
        <taxon>Harpellales</taxon>
        <taxon>Legeriomycetaceae</taxon>
        <taxon>Smittium</taxon>
    </lineage>
</organism>
<evidence type="ECO:0000313" key="3">
    <source>
        <dbReference type="EMBL" id="OLY77766.1"/>
    </source>
</evidence>
<dbReference type="AlphaFoldDB" id="A0A1R0GLK9"/>
<comment type="caution">
    <text evidence="3">The sequence shown here is derived from an EMBL/GenBank/DDBJ whole genome shotgun (WGS) entry which is preliminary data.</text>
</comment>
<dbReference type="OrthoDB" id="2238745at2759"/>
<dbReference type="STRING" id="133383.A0A1R0GLK9"/>
<dbReference type="InterPro" id="IPR014752">
    <property type="entry name" value="Arrestin-like_C"/>
</dbReference>
<evidence type="ECO:0000313" key="4">
    <source>
        <dbReference type="Proteomes" id="UP000187455"/>
    </source>
</evidence>
<reference evidence="3 4" key="1">
    <citation type="journal article" date="2016" name="Mol. Biol. Evol.">
        <title>Genome-Wide Survey of Gut Fungi (Harpellales) Reveals the First Horizontally Transferred Ubiquitin Gene from a Mosquito Host.</title>
        <authorList>
            <person name="Wang Y."/>
            <person name="White M.M."/>
            <person name="Kvist S."/>
            <person name="Moncalvo J.M."/>
        </authorList>
    </citation>
    <scope>NUCLEOTIDE SEQUENCE [LARGE SCALE GENOMIC DNA]</scope>
    <source>
        <strain evidence="3 4">ALG-7-W6</strain>
    </source>
</reference>
<keyword evidence="4" id="KW-1185">Reference proteome</keyword>
<dbReference type="InterPro" id="IPR014756">
    <property type="entry name" value="Ig_E-set"/>
</dbReference>
<dbReference type="Pfam" id="PF00339">
    <property type="entry name" value="Arrestin_N"/>
    <property type="match status" value="1"/>
</dbReference>
<feature type="domain" description="Arrestin-like N-terminal" evidence="2">
    <location>
        <begin position="52"/>
        <end position="147"/>
    </location>
</feature>
<feature type="region of interest" description="Disordered" evidence="1">
    <location>
        <begin position="788"/>
        <end position="809"/>
    </location>
</feature>
<evidence type="ECO:0000259" key="2">
    <source>
        <dbReference type="Pfam" id="PF00339"/>
    </source>
</evidence>
<dbReference type="Gene3D" id="2.60.40.640">
    <property type="match status" value="1"/>
</dbReference>
<dbReference type="EMBL" id="LSSL01007691">
    <property type="protein sequence ID" value="OLY77766.1"/>
    <property type="molecule type" value="Genomic_DNA"/>
</dbReference>